<dbReference type="InterPro" id="IPR002645">
    <property type="entry name" value="STAS_dom"/>
</dbReference>
<dbReference type="PROSITE" id="PS50801">
    <property type="entry name" value="STAS"/>
    <property type="match status" value="1"/>
</dbReference>
<evidence type="ECO:0000256" key="1">
    <source>
        <dbReference type="ARBA" id="ARBA00009013"/>
    </source>
</evidence>
<dbReference type="GO" id="GO:0043856">
    <property type="term" value="F:anti-sigma factor antagonist activity"/>
    <property type="evidence" value="ECO:0007669"/>
    <property type="project" value="InterPro"/>
</dbReference>
<dbReference type="InterPro" id="IPR003658">
    <property type="entry name" value="Anti-sigma_ant"/>
</dbReference>
<accession>A0A4P6HMN8</accession>
<dbReference type="AlphaFoldDB" id="A0A4P6HMN8"/>
<reference evidence="4 5" key="1">
    <citation type="submission" date="2018-02" db="EMBL/GenBank/DDBJ databases">
        <title>Genome sequence of Desulfovibrio carbinolicus DSM 3852.</title>
        <authorList>
            <person name="Wilbanks E."/>
            <person name="Skennerton C.T."/>
            <person name="Orphan V.J."/>
        </authorList>
    </citation>
    <scope>NUCLEOTIDE SEQUENCE [LARGE SCALE GENOMIC DNA]</scope>
    <source>
        <strain evidence="4 5">DSM 3852</strain>
    </source>
</reference>
<sequence>MENLTIKRLGGALLLKYAGEITLEMTADLKRRLEAELGEGEGQVRAVVIDLSAVPFMDSSGIGFLVSCNTRMKSTGKAFYLYQLSPAVEKTLGLVQLLSFFSVLPDETALTGVCE</sequence>
<proteinExistence type="inferred from homology"/>
<dbReference type="InterPro" id="IPR036513">
    <property type="entry name" value="STAS_dom_sf"/>
</dbReference>
<dbReference type="OrthoDB" id="5471473at2"/>
<keyword evidence="5" id="KW-1185">Reference proteome</keyword>
<dbReference type="SUPFAM" id="SSF52091">
    <property type="entry name" value="SpoIIaa-like"/>
    <property type="match status" value="1"/>
</dbReference>
<dbReference type="EMBL" id="CP026538">
    <property type="protein sequence ID" value="QAZ68315.1"/>
    <property type="molecule type" value="Genomic_DNA"/>
</dbReference>
<evidence type="ECO:0000313" key="4">
    <source>
        <dbReference type="EMBL" id="QAZ68315.1"/>
    </source>
</evidence>
<dbReference type="KEGG" id="dcb:C3Y92_14220"/>
<dbReference type="PANTHER" id="PTHR33495:SF2">
    <property type="entry name" value="ANTI-SIGMA FACTOR ANTAGONIST TM_1081-RELATED"/>
    <property type="match status" value="1"/>
</dbReference>
<gene>
    <name evidence="4" type="ORF">C3Y92_14220</name>
</gene>
<evidence type="ECO:0000259" key="3">
    <source>
        <dbReference type="PROSITE" id="PS50801"/>
    </source>
</evidence>
<dbReference type="Proteomes" id="UP000293296">
    <property type="component" value="Chromosome"/>
</dbReference>
<dbReference type="CDD" id="cd07043">
    <property type="entry name" value="STAS_anti-anti-sigma_factors"/>
    <property type="match status" value="1"/>
</dbReference>
<feature type="domain" description="STAS" evidence="3">
    <location>
        <begin position="2"/>
        <end position="115"/>
    </location>
</feature>
<name>A0A4P6HMN8_9BACT</name>
<dbReference type="NCBIfam" id="TIGR00377">
    <property type="entry name" value="ant_ant_sig"/>
    <property type="match status" value="1"/>
</dbReference>
<dbReference type="RefSeq" id="WP_129353692.1">
    <property type="nucleotide sequence ID" value="NZ_CP026538.1"/>
</dbReference>
<evidence type="ECO:0000313" key="5">
    <source>
        <dbReference type="Proteomes" id="UP000293296"/>
    </source>
</evidence>
<dbReference type="PANTHER" id="PTHR33495">
    <property type="entry name" value="ANTI-SIGMA FACTOR ANTAGONIST TM_1081-RELATED-RELATED"/>
    <property type="match status" value="1"/>
</dbReference>
<evidence type="ECO:0000256" key="2">
    <source>
        <dbReference type="RuleBase" id="RU003749"/>
    </source>
</evidence>
<dbReference type="Pfam" id="PF01740">
    <property type="entry name" value="STAS"/>
    <property type="match status" value="1"/>
</dbReference>
<organism evidence="4 5">
    <name type="scientific">Solidesulfovibrio carbinolicus</name>
    <dbReference type="NCBI Taxonomy" id="296842"/>
    <lineage>
        <taxon>Bacteria</taxon>
        <taxon>Pseudomonadati</taxon>
        <taxon>Thermodesulfobacteriota</taxon>
        <taxon>Desulfovibrionia</taxon>
        <taxon>Desulfovibrionales</taxon>
        <taxon>Desulfovibrionaceae</taxon>
        <taxon>Solidesulfovibrio</taxon>
    </lineage>
</organism>
<comment type="similarity">
    <text evidence="1 2">Belongs to the anti-sigma-factor antagonist family.</text>
</comment>
<protein>
    <recommendedName>
        <fullName evidence="2">Anti-sigma factor antagonist</fullName>
    </recommendedName>
</protein>
<dbReference type="Gene3D" id="3.30.750.24">
    <property type="entry name" value="STAS domain"/>
    <property type="match status" value="1"/>
</dbReference>